<evidence type="ECO:0000313" key="2">
    <source>
        <dbReference type="EMBL" id="AFM25296.1"/>
    </source>
</evidence>
<dbReference type="InterPro" id="IPR018708">
    <property type="entry name" value="DUF2225"/>
</dbReference>
<evidence type="ECO:0000256" key="1">
    <source>
        <dbReference type="SAM" id="MobiDB-lite"/>
    </source>
</evidence>
<dbReference type="KEGG" id="dti:Desti_2616"/>
<name>I4C6V5_DESTA</name>
<evidence type="ECO:0008006" key="4">
    <source>
        <dbReference type="Google" id="ProtNLM"/>
    </source>
</evidence>
<sequence>MDLKEDCVNNSVLVVSCPLCMNHFSHCRTVEGMNTSPFGYGLDFRVVPKDCNRSSDVATCPHCHYTSLVQDFHQRVPGHVKELVKSQDYLELFEHESEEEQCARSWLALTSIFRAKGLNPRDLGLLALRGSWFAREIGALDAEEELLTKADRFLDDALRRGLTKGDPGMVIYLLGEINRRKAEFLRGKEMLTFLGNNPRYRYPALLLTVLIEEEDSTPYWSHYAPDQMEQFSPRFKGLFPALRSIPPKKIDYSPDELREQSEQPDDDRQRF</sequence>
<dbReference type="AlphaFoldDB" id="I4C6V5"/>
<accession>I4C6V5</accession>
<dbReference type="Proteomes" id="UP000006055">
    <property type="component" value="Chromosome"/>
</dbReference>
<keyword evidence="3" id="KW-1185">Reference proteome</keyword>
<protein>
    <recommendedName>
        <fullName evidence="4">DUF2225 domain-containing protein</fullName>
    </recommendedName>
</protein>
<dbReference type="HOGENOM" id="CLU_1025756_0_0_7"/>
<feature type="compositionally biased region" description="Basic and acidic residues" evidence="1">
    <location>
        <begin position="248"/>
        <end position="271"/>
    </location>
</feature>
<proteinExistence type="predicted"/>
<dbReference type="EMBL" id="CP003360">
    <property type="protein sequence ID" value="AFM25296.1"/>
    <property type="molecule type" value="Genomic_DNA"/>
</dbReference>
<feature type="region of interest" description="Disordered" evidence="1">
    <location>
        <begin position="246"/>
        <end position="271"/>
    </location>
</feature>
<dbReference type="Pfam" id="PF09986">
    <property type="entry name" value="DUF2225"/>
    <property type="match status" value="1"/>
</dbReference>
<reference evidence="3" key="1">
    <citation type="submission" date="2012-06" db="EMBL/GenBank/DDBJ databases">
        <title>Complete sequence of chromosome of Desulfomonile tiedjei DSM 6799.</title>
        <authorList>
            <person name="Lucas S."/>
            <person name="Copeland A."/>
            <person name="Lapidus A."/>
            <person name="Glavina del Rio T."/>
            <person name="Dalin E."/>
            <person name="Tice H."/>
            <person name="Bruce D."/>
            <person name="Goodwin L."/>
            <person name="Pitluck S."/>
            <person name="Peters L."/>
            <person name="Ovchinnikova G."/>
            <person name="Zeytun A."/>
            <person name="Lu M."/>
            <person name="Kyrpides N."/>
            <person name="Mavromatis K."/>
            <person name="Ivanova N."/>
            <person name="Brettin T."/>
            <person name="Detter J.C."/>
            <person name="Han C."/>
            <person name="Larimer F."/>
            <person name="Land M."/>
            <person name="Hauser L."/>
            <person name="Markowitz V."/>
            <person name="Cheng J.-F."/>
            <person name="Hugenholtz P."/>
            <person name="Woyke T."/>
            <person name="Wu D."/>
            <person name="Spring S."/>
            <person name="Schroeder M."/>
            <person name="Brambilla E."/>
            <person name="Klenk H.-P."/>
            <person name="Eisen J.A."/>
        </authorList>
    </citation>
    <scope>NUCLEOTIDE SEQUENCE [LARGE SCALE GENOMIC DNA]</scope>
    <source>
        <strain evidence="3">ATCC 49306 / DSM 6799 / DCB-1</strain>
    </source>
</reference>
<gene>
    <name evidence="2" type="ordered locus">Desti_2616</name>
</gene>
<dbReference type="eggNOG" id="COG1655">
    <property type="taxonomic scope" value="Bacteria"/>
</dbReference>
<organism evidence="2 3">
    <name type="scientific">Desulfomonile tiedjei (strain ATCC 49306 / DSM 6799 / DCB-1)</name>
    <dbReference type="NCBI Taxonomy" id="706587"/>
    <lineage>
        <taxon>Bacteria</taxon>
        <taxon>Pseudomonadati</taxon>
        <taxon>Thermodesulfobacteriota</taxon>
        <taxon>Desulfomonilia</taxon>
        <taxon>Desulfomonilales</taxon>
        <taxon>Desulfomonilaceae</taxon>
        <taxon>Desulfomonile</taxon>
    </lineage>
</organism>
<dbReference type="PROSITE" id="PS51257">
    <property type="entry name" value="PROKAR_LIPOPROTEIN"/>
    <property type="match status" value="1"/>
</dbReference>
<evidence type="ECO:0000313" key="3">
    <source>
        <dbReference type="Proteomes" id="UP000006055"/>
    </source>
</evidence>